<dbReference type="AlphaFoldDB" id="A0A1I7UKT1"/>
<dbReference type="WBParaSite" id="Csp11.Scaffold630.g16956.t1">
    <property type="protein sequence ID" value="Csp11.Scaffold630.g16956.t1"/>
    <property type="gene ID" value="Csp11.Scaffold630.g16956"/>
</dbReference>
<accession>A0A1I7UKT1</accession>
<reference evidence="2" key="1">
    <citation type="submission" date="2016-11" db="UniProtKB">
        <authorList>
            <consortium name="WormBaseParasite"/>
        </authorList>
    </citation>
    <scope>IDENTIFICATION</scope>
</reference>
<proteinExistence type="predicted"/>
<evidence type="ECO:0000313" key="2">
    <source>
        <dbReference type="WBParaSite" id="Csp11.Scaffold630.g16956.t1"/>
    </source>
</evidence>
<name>A0A1I7UKT1_9PELO</name>
<protein>
    <submittedName>
        <fullName evidence="2">MATH domain-containing protein</fullName>
    </submittedName>
</protein>
<dbReference type="Proteomes" id="UP000095282">
    <property type="component" value="Unplaced"/>
</dbReference>
<organism evidence="1 2">
    <name type="scientific">Caenorhabditis tropicalis</name>
    <dbReference type="NCBI Taxonomy" id="1561998"/>
    <lineage>
        <taxon>Eukaryota</taxon>
        <taxon>Metazoa</taxon>
        <taxon>Ecdysozoa</taxon>
        <taxon>Nematoda</taxon>
        <taxon>Chromadorea</taxon>
        <taxon>Rhabditida</taxon>
        <taxon>Rhabditina</taxon>
        <taxon>Rhabditomorpha</taxon>
        <taxon>Rhabditoidea</taxon>
        <taxon>Rhabditidae</taxon>
        <taxon>Peloderinae</taxon>
        <taxon>Caenorhabditis</taxon>
    </lineage>
</organism>
<sequence length="129" mass="15113">MTNKYPINGVCFFENAREHMEANDFPRIPIGTIGGIYGWYLTMRQEIVDGVTYYLPFIFIDPIKPKVKCRWYLRNLKNDGSWGRAVEGRRYLRPHRGCLGRGKRLDGYLRNGGITVEYGFEIEAILFRE</sequence>
<evidence type="ECO:0000313" key="1">
    <source>
        <dbReference type="Proteomes" id="UP000095282"/>
    </source>
</evidence>
<keyword evidence="1" id="KW-1185">Reference proteome</keyword>